<evidence type="ECO:0000313" key="3">
    <source>
        <dbReference type="EMBL" id="PVD34405.1"/>
    </source>
</evidence>
<name>A0A2T7PLU9_POMCA</name>
<feature type="compositionally biased region" description="Basic and acidic residues" evidence="2">
    <location>
        <begin position="10"/>
        <end position="30"/>
    </location>
</feature>
<dbReference type="PANTHER" id="PTHR28671:SF3">
    <property type="entry name" value="COILED-COIL DOMAIN-CONTAINING PROTEIN 169"/>
    <property type="match status" value="1"/>
</dbReference>
<sequence>MADVKIHRRYSGDRHHVNNHSFDDSAHDWSSDENEEVIYSEKDARLPDIEEHDANDVAGLEEIDGDDPMNGDKHYGKHARQRGDHHRDVRFLTEGEMLDQSAAELKATIDELEKRFDSIENEGNEWKTRYETQQEMNQQLERQIILLQNKVEEARHNLKEANKTPRDNRNFDDLSDASPQMVKALDREKQLLHNQLRDLEWRLDQESKAYHKANDERKQYVLEINAAKGSISEMKTRQRQALMAPGQPETGSSPRTYRDNAGNIPDDQRIIDPRRGPIKRTAGVKSLPSLEAL</sequence>
<dbReference type="InterPro" id="IPR028022">
    <property type="entry name" value="DUF4600"/>
</dbReference>
<evidence type="ECO:0000313" key="4">
    <source>
        <dbReference type="Proteomes" id="UP000245119"/>
    </source>
</evidence>
<reference evidence="3 4" key="1">
    <citation type="submission" date="2018-04" db="EMBL/GenBank/DDBJ databases">
        <title>The genome of golden apple snail Pomacea canaliculata provides insight into stress tolerance and invasive adaptation.</title>
        <authorList>
            <person name="Liu C."/>
            <person name="Liu B."/>
            <person name="Ren Y."/>
            <person name="Zhang Y."/>
            <person name="Wang H."/>
            <person name="Li S."/>
            <person name="Jiang F."/>
            <person name="Yin L."/>
            <person name="Zhang G."/>
            <person name="Qian W."/>
            <person name="Fan W."/>
        </authorList>
    </citation>
    <scope>NUCLEOTIDE SEQUENCE [LARGE SCALE GENOMIC DNA]</scope>
    <source>
        <strain evidence="3">SZHN2017</strain>
        <tissue evidence="3">Muscle</tissue>
    </source>
</reference>
<dbReference type="Pfam" id="PF15372">
    <property type="entry name" value="DUF4600"/>
    <property type="match status" value="1"/>
</dbReference>
<dbReference type="EMBL" id="PZQS01000003">
    <property type="protein sequence ID" value="PVD34405.1"/>
    <property type="molecule type" value="Genomic_DNA"/>
</dbReference>
<organism evidence="3 4">
    <name type="scientific">Pomacea canaliculata</name>
    <name type="common">Golden apple snail</name>
    <dbReference type="NCBI Taxonomy" id="400727"/>
    <lineage>
        <taxon>Eukaryota</taxon>
        <taxon>Metazoa</taxon>
        <taxon>Spiralia</taxon>
        <taxon>Lophotrochozoa</taxon>
        <taxon>Mollusca</taxon>
        <taxon>Gastropoda</taxon>
        <taxon>Caenogastropoda</taxon>
        <taxon>Architaenioglossa</taxon>
        <taxon>Ampullarioidea</taxon>
        <taxon>Ampullariidae</taxon>
        <taxon>Pomacea</taxon>
    </lineage>
</organism>
<evidence type="ECO:0000256" key="1">
    <source>
        <dbReference type="SAM" id="Coils"/>
    </source>
</evidence>
<dbReference type="Proteomes" id="UP000245119">
    <property type="component" value="Linkage Group LG3"/>
</dbReference>
<keyword evidence="1" id="KW-0175">Coiled coil</keyword>
<feature type="compositionally biased region" description="Acidic residues" evidence="2">
    <location>
        <begin position="59"/>
        <end position="69"/>
    </location>
</feature>
<feature type="compositionally biased region" description="Basic and acidic residues" evidence="2">
    <location>
        <begin position="39"/>
        <end position="55"/>
    </location>
</feature>
<dbReference type="SUPFAM" id="SSF90257">
    <property type="entry name" value="Myosin rod fragments"/>
    <property type="match status" value="1"/>
</dbReference>
<proteinExistence type="predicted"/>
<dbReference type="AlphaFoldDB" id="A0A2T7PLU9"/>
<keyword evidence="4" id="KW-1185">Reference proteome</keyword>
<protein>
    <submittedName>
        <fullName evidence="3">Uncharacterized protein</fullName>
    </submittedName>
</protein>
<dbReference type="OrthoDB" id="6615663at2759"/>
<dbReference type="Gene3D" id="1.10.287.1490">
    <property type="match status" value="1"/>
</dbReference>
<dbReference type="PANTHER" id="PTHR28671">
    <property type="entry name" value="COILED-COIL DOMAIN-CONTAINING PROTEIN 169"/>
    <property type="match status" value="1"/>
</dbReference>
<feature type="compositionally biased region" description="Basic and acidic residues" evidence="2">
    <location>
        <begin position="266"/>
        <end position="275"/>
    </location>
</feature>
<feature type="region of interest" description="Disordered" evidence="2">
    <location>
        <begin position="1"/>
        <end position="85"/>
    </location>
</feature>
<feature type="region of interest" description="Disordered" evidence="2">
    <location>
        <begin position="242"/>
        <end position="293"/>
    </location>
</feature>
<evidence type="ECO:0000256" key="2">
    <source>
        <dbReference type="SAM" id="MobiDB-lite"/>
    </source>
</evidence>
<accession>A0A2T7PLU9</accession>
<gene>
    <name evidence="3" type="ORF">C0Q70_05677</name>
</gene>
<feature type="coiled-coil region" evidence="1">
    <location>
        <begin position="95"/>
        <end position="216"/>
    </location>
</feature>
<comment type="caution">
    <text evidence="3">The sequence shown here is derived from an EMBL/GenBank/DDBJ whole genome shotgun (WGS) entry which is preliminary data.</text>
</comment>